<dbReference type="AlphaFoldDB" id="S8DKS4"/>
<dbReference type="STRING" id="743788.S8DKS4"/>
<evidence type="ECO:0000313" key="3">
    <source>
        <dbReference type="Proteomes" id="UP000015241"/>
    </source>
</evidence>
<dbReference type="HOGENOM" id="CLU_003921_7_2_1"/>
<dbReference type="Pfam" id="PF13975">
    <property type="entry name" value="gag-asp_proteas"/>
    <property type="match status" value="1"/>
</dbReference>
<evidence type="ECO:0000256" key="1">
    <source>
        <dbReference type="SAM" id="MobiDB-lite"/>
    </source>
</evidence>
<dbReference type="InParanoid" id="S8DKS4"/>
<protein>
    <submittedName>
        <fullName evidence="2">Uncharacterized protein</fullName>
    </submittedName>
</protein>
<dbReference type="Gene3D" id="2.40.70.10">
    <property type="entry name" value="Acid Proteases"/>
    <property type="match status" value="1"/>
</dbReference>
<name>S8DKS4_FOMSC</name>
<dbReference type="EMBL" id="KE504281">
    <property type="protein sequence ID" value="EPS93357.1"/>
    <property type="molecule type" value="Genomic_DNA"/>
</dbReference>
<dbReference type="InterPro" id="IPR021109">
    <property type="entry name" value="Peptidase_aspartic_dom_sf"/>
</dbReference>
<gene>
    <name evidence="2" type="ORF">FOMPIDRAFT_64125</name>
</gene>
<evidence type="ECO:0000313" key="2">
    <source>
        <dbReference type="EMBL" id="EPS93357.1"/>
    </source>
</evidence>
<reference evidence="2 3" key="1">
    <citation type="journal article" date="2012" name="Science">
        <title>The Paleozoic origin of enzymatic lignin decomposition reconstructed from 31 fungal genomes.</title>
        <authorList>
            <person name="Floudas D."/>
            <person name="Binder M."/>
            <person name="Riley R."/>
            <person name="Barry K."/>
            <person name="Blanchette R.A."/>
            <person name="Henrissat B."/>
            <person name="Martinez A.T."/>
            <person name="Otillar R."/>
            <person name="Spatafora J.W."/>
            <person name="Yadav J.S."/>
            <person name="Aerts A."/>
            <person name="Benoit I."/>
            <person name="Boyd A."/>
            <person name="Carlson A."/>
            <person name="Copeland A."/>
            <person name="Coutinho P.M."/>
            <person name="de Vries R.P."/>
            <person name="Ferreira P."/>
            <person name="Findley K."/>
            <person name="Foster B."/>
            <person name="Gaskell J."/>
            <person name="Glotzer D."/>
            <person name="Gorecki P."/>
            <person name="Heitman J."/>
            <person name="Hesse C."/>
            <person name="Hori C."/>
            <person name="Igarashi K."/>
            <person name="Jurgens J.A."/>
            <person name="Kallen N."/>
            <person name="Kersten P."/>
            <person name="Kohler A."/>
            <person name="Kuees U."/>
            <person name="Kumar T.K.A."/>
            <person name="Kuo A."/>
            <person name="LaButti K."/>
            <person name="Larrondo L.F."/>
            <person name="Lindquist E."/>
            <person name="Ling A."/>
            <person name="Lombard V."/>
            <person name="Lucas S."/>
            <person name="Lundell T."/>
            <person name="Martin R."/>
            <person name="McLaughlin D.J."/>
            <person name="Morgenstern I."/>
            <person name="Morin E."/>
            <person name="Murat C."/>
            <person name="Nagy L.G."/>
            <person name="Nolan M."/>
            <person name="Ohm R.A."/>
            <person name="Patyshakuliyeva A."/>
            <person name="Rokas A."/>
            <person name="Ruiz-Duenas F.J."/>
            <person name="Sabat G."/>
            <person name="Salamov A."/>
            <person name="Samejima M."/>
            <person name="Schmutz J."/>
            <person name="Slot J.C."/>
            <person name="St John F."/>
            <person name="Stenlid J."/>
            <person name="Sun H."/>
            <person name="Sun S."/>
            <person name="Syed K."/>
            <person name="Tsang A."/>
            <person name="Wiebenga A."/>
            <person name="Young D."/>
            <person name="Pisabarro A."/>
            <person name="Eastwood D.C."/>
            <person name="Martin F."/>
            <person name="Cullen D."/>
            <person name="Grigoriev I.V."/>
            <person name="Hibbett D.S."/>
        </authorList>
    </citation>
    <scope>NUCLEOTIDE SEQUENCE</scope>
    <source>
        <strain evidence="3">FP-58527</strain>
    </source>
</reference>
<proteinExistence type="predicted"/>
<accession>S8DKS4</accession>
<feature type="region of interest" description="Disordered" evidence="1">
    <location>
        <begin position="428"/>
        <end position="480"/>
    </location>
</feature>
<dbReference type="CDD" id="cd00303">
    <property type="entry name" value="retropepsin_like"/>
    <property type="match status" value="1"/>
</dbReference>
<dbReference type="Proteomes" id="UP000015241">
    <property type="component" value="Unassembled WGS sequence"/>
</dbReference>
<sequence>MADNEANNQPPAAAVIATTTQYMPLRGHSTAPTFDETDPRALDRYLQDLEAHFTRCKVVDETERKEWAVQYPSIRVADLWTSLPSYKNNEKTFEQFKAELRGLYPGSDGTRRYSTNDLSRLVNDRLRVGMVNALDLASYYREFYVIAQYLKETGSLSSLEQDRIFQHGFPPTLWNAIENRLFLKNADWPRHMPWSFQMIYEAAQWVLDGPTTASTFQQVAASNVIAPATGGLLPVAVPNLVKVEDLMPILQNLLRSQSDEYSQPPRRALGTATLGTPNRCADRDGPHCYYCGRVGCRIPTCPLADEDICRGLCTRTAEGKLVSFNGLFLARGEGQTLRNAMFEHGAQHGKLNTSTTSSVPSAPAPAAGTMMLEVFSDEPRHAAMYSLELGERLNQIQCELASLTEAYTQTAQKKVAFDGVVIEQRAARPGSRLNSAQGRRNKSPRRDGPPGVRQVHTPSSDTAPARAPSPAPAPATVATPKATVEPVANEPESPVHPFAKVRDATYAPPTTRNFGVLPTKYKSCDGTYMNLAPIVQQQIADTIYKWSMAQPVIPLTIEEILSISPDVHNKFREAVTLRRVVHDTGRTVPATEGVTTATIKEVDEEQSAVFKLDCHGDVLDDGATVIPDVYETYLRVSKSPEPNELLVASESHALRTIEVNIDRRETINCILDPGSQVICMSAALCHHLGLMYDPTITLSMQSANSRVDRSLGLVKNVPCQIGPITLYLQIHVIQRASYDVLLGRPFNVITESVVRNYADETQTITLICPNTESKLTVPTRPRGKPKFKEVFQRPPSRPSNS</sequence>
<dbReference type="OrthoDB" id="2801388at2759"/>
<feature type="region of interest" description="Disordered" evidence="1">
    <location>
        <begin position="775"/>
        <end position="801"/>
    </location>
</feature>
<feature type="compositionally biased region" description="Low complexity" evidence="1">
    <location>
        <begin position="457"/>
        <end position="466"/>
    </location>
</feature>
<keyword evidence="3" id="KW-1185">Reference proteome</keyword>
<dbReference type="eggNOG" id="ENOG502SRIE">
    <property type="taxonomic scope" value="Eukaryota"/>
</dbReference>
<dbReference type="SUPFAM" id="SSF50630">
    <property type="entry name" value="Acid proteases"/>
    <property type="match status" value="1"/>
</dbReference>
<organism evidence="2 3">
    <name type="scientific">Fomitopsis schrenkii</name>
    <name type="common">Brown rot fungus</name>
    <dbReference type="NCBI Taxonomy" id="2126942"/>
    <lineage>
        <taxon>Eukaryota</taxon>
        <taxon>Fungi</taxon>
        <taxon>Dikarya</taxon>
        <taxon>Basidiomycota</taxon>
        <taxon>Agaricomycotina</taxon>
        <taxon>Agaricomycetes</taxon>
        <taxon>Polyporales</taxon>
        <taxon>Fomitopsis</taxon>
    </lineage>
</organism>